<protein>
    <recommendedName>
        <fullName evidence="2">precorrin-2 dehydrogenase</fullName>
        <ecNumber evidence="2">1.3.1.76</ecNumber>
    </recommendedName>
</protein>
<organism evidence="7 8">
    <name type="scientific">Candidatus Mediterraneibacter faecigallinarum</name>
    <dbReference type="NCBI Taxonomy" id="2838669"/>
    <lineage>
        <taxon>Bacteria</taxon>
        <taxon>Bacillati</taxon>
        <taxon>Bacillota</taxon>
        <taxon>Clostridia</taxon>
        <taxon>Lachnospirales</taxon>
        <taxon>Lachnospiraceae</taxon>
        <taxon>Mediterraneibacter</taxon>
    </lineage>
</organism>
<dbReference type="NCBIfam" id="TIGR01470">
    <property type="entry name" value="cysG_Nterm"/>
    <property type="match status" value="1"/>
</dbReference>
<dbReference type="InterPro" id="IPR036291">
    <property type="entry name" value="NAD(P)-bd_dom_sf"/>
</dbReference>
<dbReference type="PANTHER" id="PTHR35330">
    <property type="entry name" value="SIROHEME BIOSYNTHESIS PROTEIN MET8"/>
    <property type="match status" value="1"/>
</dbReference>
<dbReference type="EC" id="1.3.1.76" evidence="2"/>
<sequence length="159" mass="17945">MERPYFPMFVDLTGKKVLTVGGGRIALRRVKTLLRFGAQIRVIAPELCGELADLESEGRIRVERRRYRTGDTEGADLVLAAVDSREVNRAVWTECRERRIPVNVADDKSLCDFYFPSVVMTEDVVVGINSGGTDPGRVRKTRQRLERVLKEEDGENSCT</sequence>
<dbReference type="Proteomes" id="UP000823894">
    <property type="component" value="Unassembled WGS sequence"/>
</dbReference>
<gene>
    <name evidence="7" type="ORF">H9757_05145</name>
</gene>
<dbReference type="InterPro" id="IPR028161">
    <property type="entry name" value="Met8-like"/>
</dbReference>
<dbReference type="Pfam" id="PF13241">
    <property type="entry name" value="NAD_binding_7"/>
    <property type="match status" value="1"/>
</dbReference>
<dbReference type="SUPFAM" id="SSF51735">
    <property type="entry name" value="NAD(P)-binding Rossmann-fold domains"/>
    <property type="match status" value="1"/>
</dbReference>
<accession>A0A9D2NTZ0</accession>
<comment type="pathway">
    <text evidence="1">Porphyrin-containing compound metabolism; siroheme biosynthesis; sirohydrochlorin from precorrin-2: step 1/1.</text>
</comment>
<evidence type="ECO:0000256" key="4">
    <source>
        <dbReference type="ARBA" id="ARBA00023027"/>
    </source>
</evidence>
<evidence type="ECO:0000256" key="2">
    <source>
        <dbReference type="ARBA" id="ARBA00012400"/>
    </source>
</evidence>
<dbReference type="GO" id="GO:0019354">
    <property type="term" value="P:siroheme biosynthetic process"/>
    <property type="evidence" value="ECO:0007669"/>
    <property type="project" value="InterPro"/>
</dbReference>
<reference evidence="7" key="2">
    <citation type="submission" date="2021-04" db="EMBL/GenBank/DDBJ databases">
        <authorList>
            <person name="Gilroy R."/>
        </authorList>
    </citation>
    <scope>NUCLEOTIDE SEQUENCE</scope>
    <source>
        <strain evidence="7">ChiGjej1B1-1692</strain>
    </source>
</reference>
<evidence type="ECO:0000256" key="6">
    <source>
        <dbReference type="ARBA" id="ARBA00047561"/>
    </source>
</evidence>
<dbReference type="EMBL" id="DWWK01000073">
    <property type="protein sequence ID" value="HJC38432.1"/>
    <property type="molecule type" value="Genomic_DNA"/>
</dbReference>
<dbReference type="PANTHER" id="PTHR35330:SF1">
    <property type="entry name" value="SIROHEME BIOSYNTHESIS PROTEIN MET8"/>
    <property type="match status" value="1"/>
</dbReference>
<evidence type="ECO:0000313" key="8">
    <source>
        <dbReference type="Proteomes" id="UP000823894"/>
    </source>
</evidence>
<proteinExistence type="predicted"/>
<evidence type="ECO:0000256" key="1">
    <source>
        <dbReference type="ARBA" id="ARBA00005010"/>
    </source>
</evidence>
<dbReference type="SUPFAM" id="SSF75615">
    <property type="entry name" value="Siroheme synthase middle domains-like"/>
    <property type="match status" value="1"/>
</dbReference>
<evidence type="ECO:0000256" key="3">
    <source>
        <dbReference type="ARBA" id="ARBA00023002"/>
    </source>
</evidence>
<dbReference type="Gene3D" id="3.30.160.110">
    <property type="entry name" value="Siroheme synthase, domain 2"/>
    <property type="match status" value="1"/>
</dbReference>
<dbReference type="GO" id="GO:0043115">
    <property type="term" value="F:precorrin-2 dehydrogenase activity"/>
    <property type="evidence" value="ECO:0007669"/>
    <property type="project" value="UniProtKB-EC"/>
</dbReference>
<comment type="catalytic activity">
    <reaction evidence="6">
        <text>precorrin-2 + NAD(+) = sirohydrochlorin + NADH + 2 H(+)</text>
        <dbReference type="Rhea" id="RHEA:15613"/>
        <dbReference type="ChEBI" id="CHEBI:15378"/>
        <dbReference type="ChEBI" id="CHEBI:57540"/>
        <dbReference type="ChEBI" id="CHEBI:57945"/>
        <dbReference type="ChEBI" id="CHEBI:58351"/>
        <dbReference type="ChEBI" id="CHEBI:58827"/>
        <dbReference type="EC" id="1.3.1.76"/>
    </reaction>
</comment>
<dbReference type="AlphaFoldDB" id="A0A9D2NTZ0"/>
<keyword evidence="4" id="KW-0520">NAD</keyword>
<evidence type="ECO:0000313" key="7">
    <source>
        <dbReference type="EMBL" id="HJC38432.1"/>
    </source>
</evidence>
<dbReference type="InterPro" id="IPR006367">
    <property type="entry name" value="Sirohaem_synthase_N"/>
</dbReference>
<dbReference type="Gene3D" id="3.40.50.720">
    <property type="entry name" value="NAD(P)-binding Rossmann-like Domain"/>
    <property type="match status" value="1"/>
</dbReference>
<name>A0A9D2NTZ0_9FIRM</name>
<dbReference type="GO" id="GO:0004325">
    <property type="term" value="F:ferrochelatase activity"/>
    <property type="evidence" value="ECO:0007669"/>
    <property type="project" value="InterPro"/>
</dbReference>
<reference evidence="7" key="1">
    <citation type="journal article" date="2021" name="PeerJ">
        <title>Extensive microbial diversity within the chicken gut microbiome revealed by metagenomics and culture.</title>
        <authorList>
            <person name="Gilroy R."/>
            <person name="Ravi A."/>
            <person name="Getino M."/>
            <person name="Pursley I."/>
            <person name="Horton D.L."/>
            <person name="Alikhan N.F."/>
            <person name="Baker D."/>
            <person name="Gharbi K."/>
            <person name="Hall N."/>
            <person name="Watson M."/>
            <person name="Adriaenssens E.M."/>
            <person name="Foster-Nyarko E."/>
            <person name="Jarju S."/>
            <person name="Secka A."/>
            <person name="Antonio M."/>
            <person name="Oren A."/>
            <person name="Chaudhuri R.R."/>
            <person name="La Ragione R."/>
            <person name="Hildebrand F."/>
            <person name="Pallen M.J."/>
        </authorList>
    </citation>
    <scope>NUCLEOTIDE SEQUENCE</scope>
    <source>
        <strain evidence="7">ChiGjej1B1-1692</strain>
    </source>
</reference>
<comment type="caution">
    <text evidence="7">The sequence shown here is derived from an EMBL/GenBank/DDBJ whole genome shotgun (WGS) entry which is preliminary data.</text>
</comment>
<evidence type="ECO:0000256" key="5">
    <source>
        <dbReference type="ARBA" id="ARBA00023244"/>
    </source>
</evidence>
<keyword evidence="3" id="KW-0560">Oxidoreductase</keyword>
<keyword evidence="5" id="KW-0627">Porphyrin biosynthesis</keyword>